<evidence type="ECO:0000313" key="3">
    <source>
        <dbReference type="Proteomes" id="UP000265515"/>
    </source>
</evidence>
<feature type="compositionally biased region" description="Low complexity" evidence="1">
    <location>
        <begin position="453"/>
        <end position="463"/>
    </location>
</feature>
<gene>
    <name evidence="2" type="ORF">CBR_g50770</name>
</gene>
<organism evidence="2 3">
    <name type="scientific">Chara braunii</name>
    <name type="common">Braun's stonewort</name>
    <dbReference type="NCBI Taxonomy" id="69332"/>
    <lineage>
        <taxon>Eukaryota</taxon>
        <taxon>Viridiplantae</taxon>
        <taxon>Streptophyta</taxon>
        <taxon>Charophyceae</taxon>
        <taxon>Charales</taxon>
        <taxon>Characeae</taxon>
        <taxon>Chara</taxon>
    </lineage>
</organism>
<dbReference type="Gramene" id="GBG65409">
    <property type="protein sequence ID" value="GBG65409"/>
    <property type="gene ID" value="CBR_g50770"/>
</dbReference>
<feature type="compositionally biased region" description="Polar residues" evidence="1">
    <location>
        <begin position="745"/>
        <end position="754"/>
    </location>
</feature>
<accession>A0A388K5V8</accession>
<feature type="region of interest" description="Disordered" evidence="1">
    <location>
        <begin position="440"/>
        <end position="463"/>
    </location>
</feature>
<dbReference type="Proteomes" id="UP000265515">
    <property type="component" value="Unassembled WGS sequence"/>
</dbReference>
<feature type="compositionally biased region" description="Gly residues" evidence="1">
    <location>
        <begin position="698"/>
        <end position="710"/>
    </location>
</feature>
<dbReference type="AlphaFoldDB" id="A0A388K5V8"/>
<feature type="region of interest" description="Disordered" evidence="1">
    <location>
        <begin position="682"/>
        <end position="773"/>
    </location>
</feature>
<name>A0A388K5V8_CHABU</name>
<sequence length="1141" mass="125192">MVTSGEAAIRERTTSGMDLSTCPMYEKPVLLLVALHDQLHTDSSGEVVRATRVTSAEFHETSLEEYFWYPLSGQHNVAAARRCLHEHPAVAKELRLDTWTARPVYYPDQFMDHYGTLSTFQNAKDKWNTSPHQSSVVRDIRKLWKASACPDAKGGQGAEEKNAGYRKFAGEALRVTGVNHYVDMSLGPWSSVWPDVLGPYMILARASEDVYDSVMNVYAVWERSQLPERDAVKPATKQGEAGKAQKLDTRMVVIMYSNDGDYHRNTIPLFEDIQPAEPSSSSRATDTLTLARRERKPKLLMDVIEKNFQPTKWKSAGLEPKEKVVYEGMERELNSMVETVEHFCPADKVVMFLGKGHPALVWELLKSHRHNIVLEGEDMKFDFLVQFVKQMVGVRDYHAKFIKPPPRHDEARDFVYKFDADDSEEESVDGTLQVVLASERQKVTPSSSQKMATAGTSSGTPSIGTSGVAVAGAMTLPLVTPPAGTAALGVSSSAGLMSDPAAVFRALFGAEASPELISSFQGLVQSPALLQRLLSQPTQAAPAKELEYEYEIGDTIPADIAQLTGPIVCQDDHTVMEADKWSHDIVWHPGHFQPALAKGKWVMAIKEDRQWQFCSHRRMPQSRFYTHAKNQIRMRLARLNLNVSASRVDIRTKEVFQELKALRRLEYLKIFYDRQTSPTFGYNWRIDEGNEGDETGGKRGQGRGGGASGEGGEHPSGDEGGGDEGGRDKGGSGEGGGTSEAPRYSQPTTDTSEGQAHRHHEGSGNGVGGHIDIRGLPQVKLSTAVEQVDEGCEGGQSVTTTLTSATVTDIERCDASGASVFPVAEKANIGSPQGHMWMSMDILSYGLGSQGRLRASLDETMYLEETELQVEPRTPLDEETLRGDLEIPTEFRSPISAETAQRGSQEARTVTGYQEEAMFAPGGEPNSPFDEETPGGDFETRIGGSQDSPIVSVTAGTNDTLEGLVGKEAIRVPDIEEDEGHIVLTTPEQHTPVEEGQESTLQTPVQQFSPSVKVINIEESPLTSRQFRGAKEDCAQGKIAVSCRGLRKGLWKAPRVHSQRNSDNNIIRRGLQALSTLPLLPKTAKRRAEPVTIPFVKPPALRMFKAVGIGTKQGKKLHREVCIVCVVESGSDSEVGKQAPS</sequence>
<proteinExistence type="predicted"/>
<keyword evidence="3" id="KW-1185">Reference proteome</keyword>
<comment type="caution">
    <text evidence="2">The sequence shown here is derived from an EMBL/GenBank/DDBJ whole genome shotgun (WGS) entry which is preliminary data.</text>
</comment>
<protein>
    <submittedName>
        <fullName evidence="2">Uncharacterized protein</fullName>
    </submittedName>
</protein>
<reference evidence="2 3" key="1">
    <citation type="journal article" date="2018" name="Cell">
        <title>The Chara Genome: Secondary Complexity and Implications for Plant Terrestrialization.</title>
        <authorList>
            <person name="Nishiyama T."/>
            <person name="Sakayama H."/>
            <person name="Vries J.D."/>
            <person name="Buschmann H."/>
            <person name="Saint-Marcoux D."/>
            <person name="Ullrich K.K."/>
            <person name="Haas F.B."/>
            <person name="Vanderstraeten L."/>
            <person name="Becker D."/>
            <person name="Lang D."/>
            <person name="Vosolsobe S."/>
            <person name="Rombauts S."/>
            <person name="Wilhelmsson P.K.I."/>
            <person name="Janitza P."/>
            <person name="Kern R."/>
            <person name="Heyl A."/>
            <person name="Rumpler F."/>
            <person name="Villalobos L.I.A.C."/>
            <person name="Clay J.M."/>
            <person name="Skokan R."/>
            <person name="Toyoda A."/>
            <person name="Suzuki Y."/>
            <person name="Kagoshima H."/>
            <person name="Schijlen E."/>
            <person name="Tajeshwar N."/>
            <person name="Catarino B."/>
            <person name="Hetherington A.J."/>
            <person name="Saltykova A."/>
            <person name="Bonnot C."/>
            <person name="Breuninger H."/>
            <person name="Symeonidi A."/>
            <person name="Radhakrishnan G.V."/>
            <person name="Van Nieuwerburgh F."/>
            <person name="Deforce D."/>
            <person name="Chang C."/>
            <person name="Karol K.G."/>
            <person name="Hedrich R."/>
            <person name="Ulvskov P."/>
            <person name="Glockner G."/>
            <person name="Delwiche C.F."/>
            <person name="Petrasek J."/>
            <person name="Van de Peer Y."/>
            <person name="Friml J."/>
            <person name="Beilby M."/>
            <person name="Dolan L."/>
            <person name="Kohara Y."/>
            <person name="Sugano S."/>
            <person name="Fujiyama A."/>
            <person name="Delaux P.-M."/>
            <person name="Quint M."/>
            <person name="TheiBen G."/>
            <person name="Hagemann M."/>
            <person name="Harholt J."/>
            <person name="Dunand C."/>
            <person name="Zachgo S."/>
            <person name="Langdale J."/>
            <person name="Maumus F."/>
            <person name="Straeten D.V.D."/>
            <person name="Gould S.B."/>
            <person name="Rensing S.A."/>
        </authorList>
    </citation>
    <scope>NUCLEOTIDE SEQUENCE [LARGE SCALE GENOMIC DNA]</scope>
    <source>
        <strain evidence="2 3">S276</strain>
    </source>
</reference>
<dbReference type="EMBL" id="BFEA01000061">
    <property type="protein sequence ID" value="GBG65409.1"/>
    <property type="molecule type" value="Genomic_DNA"/>
</dbReference>
<evidence type="ECO:0000256" key="1">
    <source>
        <dbReference type="SAM" id="MobiDB-lite"/>
    </source>
</evidence>
<evidence type="ECO:0000313" key="2">
    <source>
        <dbReference type="EMBL" id="GBG65409.1"/>
    </source>
</evidence>